<dbReference type="InterPro" id="IPR005745">
    <property type="entry name" value="Ribosomal_uL14_bac-type"/>
</dbReference>
<dbReference type="GO" id="GO:0006412">
    <property type="term" value="P:translation"/>
    <property type="evidence" value="ECO:0007669"/>
    <property type="project" value="InterPro"/>
</dbReference>
<dbReference type="GeneID" id="67145357"/>
<dbReference type="InterPro" id="IPR000218">
    <property type="entry name" value="Ribosomal_uL14"/>
</dbReference>
<dbReference type="GO" id="GO:0070180">
    <property type="term" value="F:large ribosomal subunit rRNA binding"/>
    <property type="evidence" value="ECO:0007669"/>
    <property type="project" value="TreeGrafter"/>
</dbReference>
<keyword evidence="3 4" id="KW-0687">Ribonucleoprotein</keyword>
<dbReference type="CDD" id="cd00337">
    <property type="entry name" value="Ribosomal_uL14"/>
    <property type="match status" value="1"/>
</dbReference>
<dbReference type="GO" id="GO:0003735">
    <property type="term" value="F:structural constituent of ribosome"/>
    <property type="evidence" value="ECO:0007669"/>
    <property type="project" value="InterPro"/>
</dbReference>
<evidence type="ECO:0000256" key="4">
    <source>
        <dbReference type="RuleBase" id="RU003949"/>
    </source>
</evidence>
<dbReference type="Pfam" id="PF00238">
    <property type="entry name" value="Ribosomal_L14"/>
    <property type="match status" value="1"/>
</dbReference>
<protein>
    <submittedName>
        <fullName evidence="5">Ribosomal protein L14</fullName>
    </submittedName>
</protein>
<dbReference type="NCBIfam" id="TIGR01067">
    <property type="entry name" value="rplN_bact"/>
    <property type="match status" value="1"/>
</dbReference>
<dbReference type="SUPFAM" id="SSF50193">
    <property type="entry name" value="Ribosomal protein L14"/>
    <property type="match status" value="1"/>
</dbReference>
<comment type="similarity">
    <text evidence="1 4">Belongs to the universal ribosomal protein uL14 family.</text>
</comment>
<reference evidence="5" key="1">
    <citation type="submission" date="2020-10" db="EMBL/GenBank/DDBJ databases">
        <title>Coscinodiscus wailesii mitochondrion complete genome.</title>
        <authorList>
            <person name="Huang H."/>
        </authorList>
    </citation>
    <scope>NUCLEOTIDE SEQUENCE</scope>
</reference>
<dbReference type="RefSeq" id="YP_010147285.1">
    <property type="nucleotide sequence ID" value="NC_057078.1"/>
</dbReference>
<evidence type="ECO:0000256" key="3">
    <source>
        <dbReference type="ARBA" id="ARBA00023274"/>
    </source>
</evidence>
<evidence type="ECO:0000256" key="1">
    <source>
        <dbReference type="ARBA" id="ARBA00010745"/>
    </source>
</evidence>
<geneLocation type="mitochondrion" evidence="5"/>
<keyword evidence="5" id="KW-0496">Mitochondrion</keyword>
<proteinExistence type="inferred from homology"/>
<evidence type="ECO:0000256" key="2">
    <source>
        <dbReference type="ARBA" id="ARBA00022980"/>
    </source>
</evidence>
<gene>
    <name evidence="5" type="primary">rpl14</name>
</gene>
<sequence>MIQQQTKLKVIDNSGARLVKCIKVLGGFKKKKASTRDLIIVSVIKLRNKFKITSKVKKGEIYKAMVIRTKKKKKKKDGSYLYFFENSICLLNNQEKPIASRIIGPISKQFKKTRMKLINLASGSIS</sequence>
<dbReference type="EMBL" id="MW122841">
    <property type="protein sequence ID" value="QQP21846.1"/>
    <property type="molecule type" value="Genomic_DNA"/>
</dbReference>
<accession>A0A7T8G4Q2</accession>
<evidence type="ECO:0000313" key="5">
    <source>
        <dbReference type="EMBL" id="QQP21846.1"/>
    </source>
</evidence>
<dbReference type="PANTHER" id="PTHR11761:SF3">
    <property type="entry name" value="LARGE RIBOSOMAL SUBUNIT PROTEIN UL14M"/>
    <property type="match status" value="1"/>
</dbReference>
<keyword evidence="2 4" id="KW-0689">Ribosomal protein</keyword>
<organism evidence="5">
    <name type="scientific">Coscinodiscus wailesii</name>
    <dbReference type="NCBI Taxonomy" id="671091"/>
    <lineage>
        <taxon>Eukaryota</taxon>
        <taxon>Sar</taxon>
        <taxon>Stramenopiles</taxon>
        <taxon>Ochrophyta</taxon>
        <taxon>Bacillariophyta</taxon>
        <taxon>Coscinodiscophyceae</taxon>
        <taxon>Coscinodiscophycidae</taxon>
        <taxon>Coscinodiscales</taxon>
        <taxon>Coscinodiscaceae</taxon>
        <taxon>Coscinodiscus</taxon>
    </lineage>
</organism>
<dbReference type="HAMAP" id="MF_01367">
    <property type="entry name" value="Ribosomal_uL14"/>
    <property type="match status" value="1"/>
</dbReference>
<dbReference type="PANTHER" id="PTHR11761">
    <property type="entry name" value="50S/60S RIBOSOMAL PROTEIN L14/L23"/>
    <property type="match status" value="1"/>
</dbReference>
<name>A0A7T8G4Q2_9STRA</name>
<dbReference type="Gene3D" id="2.40.150.20">
    <property type="entry name" value="Ribosomal protein L14"/>
    <property type="match status" value="1"/>
</dbReference>
<dbReference type="InterPro" id="IPR036853">
    <property type="entry name" value="Ribosomal_uL14_sf"/>
</dbReference>
<dbReference type="GO" id="GO:0005762">
    <property type="term" value="C:mitochondrial large ribosomal subunit"/>
    <property type="evidence" value="ECO:0007669"/>
    <property type="project" value="TreeGrafter"/>
</dbReference>
<dbReference type="AlphaFoldDB" id="A0A7T8G4Q2"/>
<dbReference type="SMART" id="SM01374">
    <property type="entry name" value="Ribosomal_L14"/>
    <property type="match status" value="1"/>
</dbReference>